<evidence type="ECO:0000313" key="3">
    <source>
        <dbReference type="Proteomes" id="UP000292345"/>
    </source>
</evidence>
<sequence length="309" mass="34057">MIKNVTVTNWSGSVLWLKINLVWLCFIITVAQASTQLATDLKVLTSPEHAGRGSGDIELNASARYIHARFTEAGLETYYQSFRFRQGLGKLGYGHNVVATLPCNVQVCDKSLVISAHYDHLGSRGSRYYPGANDNASGVVVMLDIAQRLATQQRHREIIFVATDAEEKGLYGAHFFAATLNSDQVALNINLDMLAVSGKNRLYVLASKQANAFTQAIGPAFDNQIRAFIYTSAASMARRLDTPRVDWLRASDHYAFHKVGIPFAYFGIGIDPFHHTHKDQFDKVDLPKLAQVSEHINAFISALSVAAAP</sequence>
<proteinExistence type="predicted"/>
<dbReference type="SUPFAM" id="SSF53187">
    <property type="entry name" value="Zn-dependent exopeptidases"/>
    <property type="match status" value="1"/>
</dbReference>
<dbReference type="AlphaFoldDB" id="A0A4Q7DY17"/>
<dbReference type="GO" id="GO:0008235">
    <property type="term" value="F:metalloexopeptidase activity"/>
    <property type="evidence" value="ECO:0007669"/>
    <property type="project" value="InterPro"/>
</dbReference>
<comment type="caution">
    <text evidence="2">The sequence shown here is derived from an EMBL/GenBank/DDBJ whole genome shotgun (WGS) entry which is preliminary data.</text>
</comment>
<dbReference type="EMBL" id="PPUZ01000080">
    <property type="protein sequence ID" value="RZM73202.1"/>
    <property type="molecule type" value="Genomic_DNA"/>
</dbReference>
<dbReference type="GO" id="GO:0006508">
    <property type="term" value="P:proteolysis"/>
    <property type="evidence" value="ECO:0007669"/>
    <property type="project" value="InterPro"/>
</dbReference>
<evidence type="ECO:0000313" key="2">
    <source>
        <dbReference type="EMBL" id="RZM73202.1"/>
    </source>
</evidence>
<protein>
    <submittedName>
        <fullName evidence="2">Peptidase</fullName>
    </submittedName>
</protein>
<evidence type="ECO:0000259" key="1">
    <source>
        <dbReference type="Pfam" id="PF04389"/>
    </source>
</evidence>
<gene>
    <name evidence="2" type="ORF">C3B51_21000</name>
</gene>
<reference evidence="2 3" key="1">
    <citation type="submission" date="2018-01" db="EMBL/GenBank/DDBJ databases">
        <title>Co-occurrence of chitin degradation, pigmentation and bioactivity in marine Pseudoalteromonas.</title>
        <authorList>
            <person name="Paulsen S."/>
            <person name="Gram L."/>
            <person name="Machado H."/>
        </authorList>
    </citation>
    <scope>NUCLEOTIDE SEQUENCE [LARGE SCALE GENOMIC DNA]</scope>
    <source>
        <strain evidence="2 3">S1946</strain>
    </source>
</reference>
<dbReference type="PANTHER" id="PTHR12147">
    <property type="entry name" value="METALLOPEPTIDASE M28 FAMILY MEMBER"/>
    <property type="match status" value="1"/>
</dbReference>
<dbReference type="InterPro" id="IPR045175">
    <property type="entry name" value="M28_fam"/>
</dbReference>
<feature type="domain" description="Peptidase M28" evidence="1">
    <location>
        <begin position="96"/>
        <end position="298"/>
    </location>
</feature>
<dbReference type="Proteomes" id="UP000292345">
    <property type="component" value="Unassembled WGS sequence"/>
</dbReference>
<accession>A0A4Q7DY17</accession>
<dbReference type="Pfam" id="PF04389">
    <property type="entry name" value="Peptidase_M28"/>
    <property type="match status" value="1"/>
</dbReference>
<name>A0A4Q7DY17_9GAMM</name>
<organism evidence="2 3">
    <name type="scientific">Pseudoalteromonas rubra</name>
    <dbReference type="NCBI Taxonomy" id="43658"/>
    <lineage>
        <taxon>Bacteria</taxon>
        <taxon>Pseudomonadati</taxon>
        <taxon>Pseudomonadota</taxon>
        <taxon>Gammaproteobacteria</taxon>
        <taxon>Alteromonadales</taxon>
        <taxon>Pseudoalteromonadaceae</taxon>
        <taxon>Pseudoalteromonas</taxon>
    </lineage>
</organism>
<dbReference type="Gene3D" id="3.40.630.10">
    <property type="entry name" value="Zn peptidases"/>
    <property type="match status" value="1"/>
</dbReference>
<dbReference type="InterPro" id="IPR007484">
    <property type="entry name" value="Peptidase_M28"/>
</dbReference>
<dbReference type="PANTHER" id="PTHR12147:SF26">
    <property type="entry name" value="PEPTIDASE M28 DOMAIN-CONTAINING PROTEIN"/>
    <property type="match status" value="1"/>
</dbReference>